<proteinExistence type="predicted"/>
<keyword evidence="2" id="KW-0067">ATP-binding</keyword>
<dbReference type="EMBL" id="OU342829">
    <property type="protein sequence ID" value="CAG7580540.1"/>
    <property type="molecule type" value="Genomic_DNA"/>
</dbReference>
<protein>
    <submittedName>
        <fullName evidence="3">Dephospho-CoA kinase</fullName>
        <ecNumber evidence="3">2.7.1.24</ecNumber>
    </submittedName>
</protein>
<dbReference type="Gene3D" id="3.40.50.300">
    <property type="entry name" value="P-loop containing nucleotide triphosphate hydrolases"/>
    <property type="match status" value="1"/>
</dbReference>
<dbReference type="InterPro" id="IPR027417">
    <property type="entry name" value="P-loop_NTPase"/>
</dbReference>
<keyword evidence="3" id="KW-0808">Transferase</keyword>
<reference evidence="3" key="1">
    <citation type="submission" date="2021-06" db="EMBL/GenBank/DDBJ databases">
        <authorList>
            <person name="Gannon L."/>
            <person name="Redgwell R T."/>
            <person name="Michniewski S."/>
            <person name="Harrison D C."/>
            <person name="Millard A."/>
        </authorList>
    </citation>
    <scope>NUCLEOTIDE SEQUENCE</scope>
</reference>
<dbReference type="Pfam" id="PF01121">
    <property type="entry name" value="CoaE"/>
    <property type="match status" value="1"/>
</dbReference>
<dbReference type="InterPro" id="IPR001977">
    <property type="entry name" value="Depp_CoAkinase"/>
</dbReference>
<dbReference type="EC" id="2.7.1.24" evidence="3"/>
<name>A0A8D9FS60_9VIRU</name>
<gene>
    <name evidence="3" type="primary">coaE</name>
    <name evidence="3" type="ORF">SLAVMIC_00466</name>
</gene>
<dbReference type="GO" id="GO:0015937">
    <property type="term" value="P:coenzyme A biosynthetic process"/>
    <property type="evidence" value="ECO:0007669"/>
    <property type="project" value="InterPro"/>
</dbReference>
<keyword evidence="3" id="KW-0418">Kinase</keyword>
<dbReference type="SUPFAM" id="SSF52540">
    <property type="entry name" value="P-loop containing nucleoside triphosphate hydrolases"/>
    <property type="match status" value="1"/>
</dbReference>
<accession>A0A8D9FS60</accession>
<evidence type="ECO:0000256" key="1">
    <source>
        <dbReference type="ARBA" id="ARBA00022741"/>
    </source>
</evidence>
<evidence type="ECO:0000256" key="2">
    <source>
        <dbReference type="ARBA" id="ARBA00022840"/>
    </source>
</evidence>
<organism evidence="3">
    <name type="scientific">uncultured marine phage</name>
    <dbReference type="NCBI Taxonomy" id="707152"/>
    <lineage>
        <taxon>Viruses</taxon>
        <taxon>environmental samples</taxon>
    </lineage>
</organism>
<sequence>MVVQFKNTPKTIALTGPRMSGKDKVCKKFLKLNNIPTFDADLAFKFILNYDEEVRNKAKRFFGDNSFFGMYINNAFFDSDRKIQKLLEIAEEKVFESFHRWRKKQNTKYVIFMFAGIFEFPFNMKNFHSIINVFAPIDVRQMRVQYALGEDMDHILDDEYSPEKKNVRSDYIIHNYDGLNLESQVYNVHNKIIKQIS</sequence>
<dbReference type="GO" id="GO:0005524">
    <property type="term" value="F:ATP binding"/>
    <property type="evidence" value="ECO:0007669"/>
    <property type="project" value="UniProtKB-KW"/>
</dbReference>
<keyword evidence="1" id="KW-0547">Nucleotide-binding</keyword>
<dbReference type="GO" id="GO:0004140">
    <property type="term" value="F:dephospho-CoA kinase activity"/>
    <property type="evidence" value="ECO:0007669"/>
    <property type="project" value="UniProtKB-EC"/>
</dbReference>
<evidence type="ECO:0000313" key="3">
    <source>
        <dbReference type="EMBL" id="CAG7580540.1"/>
    </source>
</evidence>